<reference evidence="2" key="1">
    <citation type="journal article" date="2013" name="Nature">
        <title>The genomes of four tapeworm species reveal adaptations to parasitism.</title>
        <authorList>
            <person name="Tsai I.J."/>
            <person name="Zarowiecki M."/>
            <person name="Holroyd N."/>
            <person name="Garciarrubio A."/>
            <person name="Sanchez-Flores A."/>
            <person name="Brooks K.L."/>
            <person name="Tracey A."/>
            <person name="Bobes R.J."/>
            <person name="Fragoso G."/>
            <person name="Sciutto E."/>
            <person name="Aslett M."/>
            <person name="Beasley H."/>
            <person name="Bennett H.M."/>
            <person name="Cai J."/>
            <person name="Camicia F."/>
            <person name="Clark R."/>
            <person name="Cucher M."/>
            <person name="De Silva N."/>
            <person name="Day T.A."/>
            <person name="Deplazes P."/>
            <person name="Estrada K."/>
            <person name="Fernandez C."/>
            <person name="Holland P.W."/>
            <person name="Hou J."/>
            <person name="Hu S."/>
            <person name="Huckvale T."/>
            <person name="Hung S.S."/>
            <person name="Kamenetzky L."/>
            <person name="Keane J.A."/>
            <person name="Kiss F."/>
            <person name="Koziol U."/>
            <person name="Lambert O."/>
            <person name="Liu K."/>
            <person name="Luo X."/>
            <person name="Luo Y."/>
            <person name="Macchiaroli N."/>
            <person name="Nichol S."/>
            <person name="Paps J."/>
            <person name="Parkinson J."/>
            <person name="Pouchkina-Stantcheva N."/>
            <person name="Riddiford N."/>
            <person name="Rosenzvit M."/>
            <person name="Salinas G."/>
            <person name="Wasmuth J.D."/>
            <person name="Zamanian M."/>
            <person name="Zheng Y."/>
            <person name="Cai X."/>
            <person name="Soberon X."/>
            <person name="Olson P.D."/>
            <person name="Laclette J.P."/>
            <person name="Brehm K."/>
            <person name="Berriman M."/>
            <person name="Garciarrubio A."/>
            <person name="Bobes R.J."/>
            <person name="Fragoso G."/>
            <person name="Sanchez-Flores A."/>
            <person name="Estrada K."/>
            <person name="Cevallos M.A."/>
            <person name="Morett E."/>
            <person name="Gonzalez V."/>
            <person name="Portillo T."/>
            <person name="Ochoa-Leyva A."/>
            <person name="Jose M.V."/>
            <person name="Sciutto E."/>
            <person name="Landa A."/>
            <person name="Jimenez L."/>
            <person name="Valdes V."/>
            <person name="Carrero J.C."/>
            <person name="Larralde C."/>
            <person name="Morales-Montor J."/>
            <person name="Limon-Lason J."/>
            <person name="Soberon X."/>
            <person name="Laclette J.P."/>
        </authorList>
    </citation>
    <scope>NUCLEOTIDE SEQUENCE [LARGE SCALE GENOMIC DNA]</scope>
</reference>
<feature type="signal peptide" evidence="1">
    <location>
        <begin position="1"/>
        <end position="21"/>
    </location>
</feature>
<dbReference type="EMBL" id="LN902847">
    <property type="protein sequence ID" value="CDS37974.1"/>
    <property type="molecule type" value="Genomic_DNA"/>
</dbReference>
<reference evidence="2" key="2">
    <citation type="submission" date="2015-11" db="EMBL/GenBank/DDBJ databases">
        <authorList>
            <person name="Zhang Y."/>
            <person name="Guo Z."/>
        </authorList>
    </citation>
    <scope>NUCLEOTIDE SEQUENCE</scope>
</reference>
<keyword evidence="3" id="KW-1185">Reference proteome</keyword>
<evidence type="ECO:0000313" key="2">
    <source>
        <dbReference type="EMBL" id="CDS37974.1"/>
    </source>
</evidence>
<gene>
    <name evidence="2" type="ORF">EmuJ_000526800</name>
</gene>
<organism evidence="2 3">
    <name type="scientific">Echinococcus multilocularis</name>
    <name type="common">Fox tapeworm</name>
    <dbReference type="NCBI Taxonomy" id="6211"/>
    <lineage>
        <taxon>Eukaryota</taxon>
        <taxon>Metazoa</taxon>
        <taxon>Spiralia</taxon>
        <taxon>Lophotrochozoa</taxon>
        <taxon>Platyhelminthes</taxon>
        <taxon>Cestoda</taxon>
        <taxon>Eucestoda</taxon>
        <taxon>Cyclophyllidea</taxon>
        <taxon>Taeniidae</taxon>
        <taxon>Echinococcus</taxon>
    </lineage>
</organism>
<proteinExistence type="predicted"/>
<dbReference type="OrthoDB" id="6241480at2759"/>
<feature type="chain" id="PRO_5009741558" evidence="1">
    <location>
        <begin position="22"/>
        <end position="90"/>
    </location>
</feature>
<evidence type="ECO:0000256" key="1">
    <source>
        <dbReference type="SAM" id="SignalP"/>
    </source>
</evidence>
<keyword evidence="1" id="KW-0732">Signal</keyword>
<name>A0A068Y6S1_ECHMU</name>
<evidence type="ECO:0000313" key="3">
    <source>
        <dbReference type="Proteomes" id="UP000017246"/>
    </source>
</evidence>
<dbReference type="Proteomes" id="UP000017246">
    <property type="component" value="Unassembled WGS sequence"/>
</dbReference>
<accession>A0A068Y6S1</accession>
<dbReference type="OMA" id="LEVCEQM"/>
<protein>
    <submittedName>
        <fullName evidence="2">Expressed conserved protein</fullName>
    </submittedName>
</protein>
<dbReference type="AlphaFoldDB" id="A0A068Y6S1"/>
<sequence>MFACLLIALASAFLIAESAGAAVLPERLSDRLISSQRVDEALEVCERLMGERLRANQVPISAFQACLLAYVKKLARELDGVELIYPRAFN</sequence>